<evidence type="ECO:0000256" key="1">
    <source>
        <dbReference type="SAM" id="SignalP"/>
    </source>
</evidence>
<dbReference type="OrthoDB" id="3513892at2759"/>
<name>A0A0C3D5X1_OIDMZ</name>
<feature type="signal peptide" evidence="1">
    <location>
        <begin position="1"/>
        <end position="17"/>
    </location>
</feature>
<dbReference type="InterPro" id="IPR045518">
    <property type="entry name" value="2EXR"/>
</dbReference>
<reference evidence="3 4" key="1">
    <citation type="submission" date="2014-04" db="EMBL/GenBank/DDBJ databases">
        <authorList>
            <consortium name="DOE Joint Genome Institute"/>
            <person name="Kuo A."/>
            <person name="Martino E."/>
            <person name="Perotto S."/>
            <person name="Kohler A."/>
            <person name="Nagy L.G."/>
            <person name="Floudas D."/>
            <person name="Copeland A."/>
            <person name="Barry K.W."/>
            <person name="Cichocki N."/>
            <person name="Veneault-Fourrey C."/>
            <person name="LaButti K."/>
            <person name="Lindquist E.A."/>
            <person name="Lipzen A."/>
            <person name="Lundell T."/>
            <person name="Morin E."/>
            <person name="Murat C."/>
            <person name="Sun H."/>
            <person name="Tunlid A."/>
            <person name="Henrissat B."/>
            <person name="Grigoriev I.V."/>
            <person name="Hibbett D.S."/>
            <person name="Martin F."/>
            <person name="Nordberg H.P."/>
            <person name="Cantor M.N."/>
            <person name="Hua S.X."/>
        </authorList>
    </citation>
    <scope>NUCLEOTIDE SEQUENCE [LARGE SCALE GENOMIC DNA]</scope>
    <source>
        <strain evidence="3 4">Zn</strain>
    </source>
</reference>
<dbReference type="InParanoid" id="A0A0C3D5X1"/>
<feature type="chain" id="PRO_5002176396" description="2EXR domain-containing protein" evidence="1">
    <location>
        <begin position="18"/>
        <end position="245"/>
    </location>
</feature>
<gene>
    <name evidence="3" type="ORF">OIDMADRAFT_20504</name>
</gene>
<organism evidence="3 4">
    <name type="scientific">Oidiodendron maius (strain Zn)</name>
    <dbReference type="NCBI Taxonomy" id="913774"/>
    <lineage>
        <taxon>Eukaryota</taxon>
        <taxon>Fungi</taxon>
        <taxon>Dikarya</taxon>
        <taxon>Ascomycota</taxon>
        <taxon>Pezizomycotina</taxon>
        <taxon>Leotiomycetes</taxon>
        <taxon>Leotiomycetes incertae sedis</taxon>
        <taxon>Myxotrichaceae</taxon>
        <taxon>Oidiodendron</taxon>
    </lineage>
</organism>
<proteinExistence type="predicted"/>
<keyword evidence="1" id="KW-0732">Signal</keyword>
<accession>A0A0C3D5X1</accession>
<dbReference type="Proteomes" id="UP000054321">
    <property type="component" value="Unassembled WGS sequence"/>
</dbReference>
<sequence>MTSLLLTFRLFPQLVAELRLQIWRLACCSARVVEVQYELNGDRFVSKNRAPSVLHVSRESRHEALRIYKLFFATPSAPSHIYFNPSIDTLYVPRSREMGYDETLRDFQSYLAVPEELDSIHIIGLDYVSPKVKRPWESYNKAVWIRSFSREVQVVLVLRVKEGRQREMCDQRDGDFEFVEPDESAEALQQILADTREEFARELAGTRYVELDDGQGGPIITILTLKGTNETQRIKTPNLGLCLSV</sequence>
<dbReference type="PANTHER" id="PTHR35910:SF6">
    <property type="entry name" value="2EXR DOMAIN-CONTAINING PROTEIN"/>
    <property type="match status" value="1"/>
</dbReference>
<feature type="domain" description="2EXR" evidence="2">
    <location>
        <begin position="8"/>
        <end position="90"/>
    </location>
</feature>
<dbReference type="Pfam" id="PF20150">
    <property type="entry name" value="2EXR"/>
    <property type="match status" value="1"/>
</dbReference>
<evidence type="ECO:0000313" key="3">
    <source>
        <dbReference type="EMBL" id="KIM97302.1"/>
    </source>
</evidence>
<dbReference type="HOGENOM" id="CLU_078282_1_0_1"/>
<dbReference type="PANTHER" id="PTHR35910">
    <property type="entry name" value="2EXR DOMAIN-CONTAINING PROTEIN"/>
    <property type="match status" value="1"/>
</dbReference>
<dbReference type="EMBL" id="KN832882">
    <property type="protein sequence ID" value="KIM97302.1"/>
    <property type="molecule type" value="Genomic_DNA"/>
</dbReference>
<evidence type="ECO:0000313" key="4">
    <source>
        <dbReference type="Proteomes" id="UP000054321"/>
    </source>
</evidence>
<protein>
    <recommendedName>
        <fullName evidence="2">2EXR domain-containing protein</fullName>
    </recommendedName>
</protein>
<reference evidence="4" key="2">
    <citation type="submission" date="2015-01" db="EMBL/GenBank/DDBJ databases">
        <title>Evolutionary Origins and Diversification of the Mycorrhizal Mutualists.</title>
        <authorList>
            <consortium name="DOE Joint Genome Institute"/>
            <consortium name="Mycorrhizal Genomics Consortium"/>
            <person name="Kohler A."/>
            <person name="Kuo A."/>
            <person name="Nagy L.G."/>
            <person name="Floudas D."/>
            <person name="Copeland A."/>
            <person name="Barry K.W."/>
            <person name="Cichocki N."/>
            <person name="Veneault-Fourrey C."/>
            <person name="LaButti K."/>
            <person name="Lindquist E.A."/>
            <person name="Lipzen A."/>
            <person name="Lundell T."/>
            <person name="Morin E."/>
            <person name="Murat C."/>
            <person name="Riley R."/>
            <person name="Ohm R."/>
            <person name="Sun H."/>
            <person name="Tunlid A."/>
            <person name="Henrissat B."/>
            <person name="Grigoriev I.V."/>
            <person name="Hibbett D.S."/>
            <person name="Martin F."/>
        </authorList>
    </citation>
    <scope>NUCLEOTIDE SEQUENCE [LARGE SCALE GENOMIC DNA]</scope>
    <source>
        <strain evidence="4">Zn</strain>
    </source>
</reference>
<evidence type="ECO:0000259" key="2">
    <source>
        <dbReference type="Pfam" id="PF20150"/>
    </source>
</evidence>
<keyword evidence="4" id="KW-1185">Reference proteome</keyword>
<dbReference type="AlphaFoldDB" id="A0A0C3D5X1"/>